<keyword evidence="1" id="KW-0732">Signal</keyword>
<dbReference type="EMBL" id="BAABIK010000019">
    <property type="protein sequence ID" value="GAA4947865.1"/>
    <property type="molecule type" value="Genomic_DNA"/>
</dbReference>
<evidence type="ECO:0008006" key="4">
    <source>
        <dbReference type="Google" id="ProtNLM"/>
    </source>
</evidence>
<reference evidence="3" key="1">
    <citation type="journal article" date="2019" name="Int. J. Syst. Evol. Microbiol.">
        <title>The Global Catalogue of Microorganisms (GCM) 10K type strain sequencing project: providing services to taxonomists for standard genome sequencing and annotation.</title>
        <authorList>
            <consortium name="The Broad Institute Genomics Platform"/>
            <consortium name="The Broad Institute Genome Sequencing Center for Infectious Disease"/>
            <person name="Wu L."/>
            <person name="Ma J."/>
        </authorList>
    </citation>
    <scope>NUCLEOTIDE SEQUENCE [LARGE SCALE GENOMIC DNA]</scope>
    <source>
        <strain evidence="3">JCM 18123</strain>
    </source>
</reference>
<sequence length="139" mass="15302">MRIAKLIAAFAAAVVAVTGAATIAAPRPAVAESATTMAFDACDLRVKLRELRGWDANDQYNIMVWKESARASSHFDGIVSQGHTTAQECDAVIGNDINFFWVVFSGGGEFVRKGDGGYRNWAFYGVWERDDTHVRFLPR</sequence>
<dbReference type="Proteomes" id="UP001499993">
    <property type="component" value="Unassembled WGS sequence"/>
</dbReference>
<evidence type="ECO:0000256" key="1">
    <source>
        <dbReference type="SAM" id="SignalP"/>
    </source>
</evidence>
<dbReference type="RefSeq" id="WP_344144839.1">
    <property type="nucleotide sequence ID" value="NZ_BAABIK010000019.1"/>
</dbReference>
<organism evidence="2 3">
    <name type="scientific">Streptomonospora halophila</name>
    <dbReference type="NCBI Taxonomy" id="427369"/>
    <lineage>
        <taxon>Bacteria</taxon>
        <taxon>Bacillati</taxon>
        <taxon>Actinomycetota</taxon>
        <taxon>Actinomycetes</taxon>
        <taxon>Streptosporangiales</taxon>
        <taxon>Nocardiopsidaceae</taxon>
        <taxon>Streptomonospora</taxon>
    </lineage>
</organism>
<keyword evidence="3" id="KW-1185">Reference proteome</keyword>
<proteinExistence type="predicted"/>
<name>A0ABP9GM38_9ACTN</name>
<comment type="caution">
    <text evidence="2">The sequence shown here is derived from an EMBL/GenBank/DDBJ whole genome shotgun (WGS) entry which is preliminary data.</text>
</comment>
<evidence type="ECO:0000313" key="3">
    <source>
        <dbReference type="Proteomes" id="UP001499993"/>
    </source>
</evidence>
<feature type="chain" id="PRO_5045432477" description="Stress response protein YvgO" evidence="1">
    <location>
        <begin position="21"/>
        <end position="139"/>
    </location>
</feature>
<feature type="signal peptide" evidence="1">
    <location>
        <begin position="1"/>
        <end position="20"/>
    </location>
</feature>
<gene>
    <name evidence="2" type="ORF">GCM10023224_34590</name>
</gene>
<protein>
    <recommendedName>
        <fullName evidence="4">Stress response protein YvgO</fullName>
    </recommendedName>
</protein>
<evidence type="ECO:0000313" key="2">
    <source>
        <dbReference type="EMBL" id="GAA4947865.1"/>
    </source>
</evidence>
<accession>A0ABP9GM38</accession>